<feature type="compositionally biased region" description="Pro residues" evidence="8">
    <location>
        <begin position="405"/>
        <end position="414"/>
    </location>
</feature>
<dbReference type="PROSITE" id="PS52039">
    <property type="entry name" value="TOPO_IA_2"/>
    <property type="match status" value="1"/>
</dbReference>
<dbReference type="AlphaFoldDB" id="A0AAV8UJF3"/>
<dbReference type="SMART" id="SM00436">
    <property type="entry name" value="TOP1Bc"/>
    <property type="match status" value="1"/>
</dbReference>
<feature type="region of interest" description="Disordered" evidence="8">
    <location>
        <begin position="396"/>
        <end position="418"/>
    </location>
</feature>
<keyword evidence="4 7" id="KW-0799">Topoisomerase</keyword>
<dbReference type="SMART" id="SM00493">
    <property type="entry name" value="TOPRIM"/>
    <property type="match status" value="1"/>
</dbReference>
<evidence type="ECO:0000313" key="11">
    <source>
        <dbReference type="EMBL" id="KAJ8901178.1"/>
    </source>
</evidence>
<protein>
    <recommendedName>
        <fullName evidence="3 7">DNA topoisomerase</fullName>
        <ecNumber evidence="3 7">5.6.2.1</ecNumber>
    </recommendedName>
</protein>
<dbReference type="InterPro" id="IPR006171">
    <property type="entry name" value="TOPRIM_dom"/>
</dbReference>
<evidence type="ECO:0000256" key="1">
    <source>
        <dbReference type="ARBA" id="ARBA00000213"/>
    </source>
</evidence>
<evidence type="ECO:0000313" key="12">
    <source>
        <dbReference type="Proteomes" id="UP001157974"/>
    </source>
</evidence>
<dbReference type="PRINTS" id="PR00417">
    <property type="entry name" value="PRTPISMRASEI"/>
</dbReference>
<reference evidence="11 12" key="1">
    <citation type="journal article" date="2023" name="Nat. Commun.">
        <title>Origin of minicircular mitochondrial genomes in red algae.</title>
        <authorList>
            <person name="Lee Y."/>
            <person name="Cho C.H."/>
            <person name="Lee Y.M."/>
            <person name="Park S.I."/>
            <person name="Yang J.H."/>
            <person name="West J.A."/>
            <person name="Bhattacharya D."/>
            <person name="Yoon H.S."/>
        </authorList>
    </citation>
    <scope>NUCLEOTIDE SEQUENCE [LARGE SCALE GENOMIC DNA]</scope>
    <source>
        <strain evidence="11 12">CCMP1338</strain>
        <tissue evidence="11">Whole cell</tissue>
    </source>
</reference>
<gene>
    <name evidence="11" type="ORF">NDN08_007028</name>
</gene>
<evidence type="ECO:0000256" key="4">
    <source>
        <dbReference type="ARBA" id="ARBA00023029"/>
    </source>
</evidence>
<proteinExistence type="inferred from homology"/>
<dbReference type="InterPro" id="IPR003601">
    <property type="entry name" value="Topo_IA_2"/>
</dbReference>
<evidence type="ECO:0000256" key="7">
    <source>
        <dbReference type="RuleBase" id="RU362092"/>
    </source>
</evidence>
<dbReference type="Pfam" id="PF01131">
    <property type="entry name" value="Topoisom_bac"/>
    <property type="match status" value="1"/>
</dbReference>
<evidence type="ECO:0000256" key="6">
    <source>
        <dbReference type="ARBA" id="ARBA00023235"/>
    </source>
</evidence>
<dbReference type="Pfam" id="PF01751">
    <property type="entry name" value="Toprim"/>
    <property type="match status" value="1"/>
</dbReference>
<keyword evidence="6 7" id="KW-0413">Isomerase</keyword>
<evidence type="ECO:0000256" key="8">
    <source>
        <dbReference type="SAM" id="MobiDB-lite"/>
    </source>
</evidence>
<dbReference type="CDD" id="cd03362">
    <property type="entry name" value="TOPRIM_TopoIA_TopoIII"/>
    <property type="match status" value="1"/>
</dbReference>
<dbReference type="SUPFAM" id="SSF56712">
    <property type="entry name" value="Prokaryotic type I DNA topoisomerase"/>
    <property type="match status" value="1"/>
</dbReference>
<sequence>MVVRVLNVAEKPSAAKEISGLLSGGRGYQTRAGFSPYNKVFEFECDLDRQRVPFVFTSVSGHLKVLDFEDRCRKWGSCSPRALLSRSTSNLVSYVPSEMKPIENTLHREARACTVLILWLDGDSEGENIAYEVMSVCLSKNPRLLVKRARFSAITTQDMRQALDNLGSLNAPLNAMVEARQELDLRAGAAFTRFLTTRVRDEFLVSELKQVVSYGPCQFPTLALVVDRFLTIQSFVPQDFFVIDLTLRFANAGRNVSLKFDWNRSRLFDRFIASAVFEMCYESSIGPDQEQALVVAVQKSQRTRWKPLPLATVEMQKQVSRKLGMSSEVTMQVAEKLYTQGFISYPRTETDVFNRNLNLTELVQNQASDRRWGSFATRLLNPSQDDPIQFQWPRAGKNNDEAHPPIHPTRPAPPNGFESRDMDRLYEYIARRFLACCSVDAKGSETVIVAQVGAELFNAKGMIVERQGFYEVFIYDRWVDKDLPPVATGDRAPIEALELRTGKTEPPPLLSESDLISLMDKHGIGTDATIAQHIQKILERGYVSKNHLKRFQPELLGLALVESYESCQVSLARPYMRAQQEQSLKQISTNSIGKNEMLESALSSFGSMYELLENNARSLDEVFRRIFVQPNATDSWRILQPEVTRCGACTNRLALKQLNKPTARRRGNARTTEPVRRALTCSSCQLNLVMPPFGTLHAFGATCPICGFEVVRIENSERNTEYKICPKCYNDPPSAREVNASGQPRGAFRCFNCSQAGCPLATAVVGGSDTVCCVCPWCSSPCNVRKTNLFRVSCSSSRCNFAYFFPRFVEGVVVTDTTCTNCAAKKLEMTFLRTMLPPGTPQCLLVCIWCDQAYHTVLELTGEPRPRRTATARDIEGVHSAVRAGRGRTSRGVQRSRRGRRGGSRT</sequence>
<dbReference type="EC" id="5.6.2.1" evidence="3 7"/>
<dbReference type="FunFam" id="1.10.290.10:FF:000001">
    <property type="entry name" value="DNA topoisomerase"/>
    <property type="match status" value="1"/>
</dbReference>
<dbReference type="PANTHER" id="PTHR11390:SF21">
    <property type="entry name" value="DNA TOPOISOMERASE 3-ALPHA"/>
    <property type="match status" value="1"/>
</dbReference>
<evidence type="ECO:0000256" key="5">
    <source>
        <dbReference type="ARBA" id="ARBA00023125"/>
    </source>
</evidence>
<comment type="similarity">
    <text evidence="2 7">Belongs to the type IA topoisomerase family.</text>
</comment>
<dbReference type="GO" id="GO:0006265">
    <property type="term" value="P:DNA topological change"/>
    <property type="evidence" value="ECO:0007669"/>
    <property type="project" value="InterPro"/>
</dbReference>
<dbReference type="InterPro" id="IPR013825">
    <property type="entry name" value="Topo_IA_cen_sub2"/>
</dbReference>
<evidence type="ECO:0000259" key="9">
    <source>
        <dbReference type="PROSITE" id="PS50880"/>
    </source>
</evidence>
<organism evidence="11 12">
    <name type="scientific">Rhodosorus marinus</name>
    <dbReference type="NCBI Taxonomy" id="101924"/>
    <lineage>
        <taxon>Eukaryota</taxon>
        <taxon>Rhodophyta</taxon>
        <taxon>Stylonematophyceae</taxon>
        <taxon>Stylonematales</taxon>
        <taxon>Stylonemataceae</taxon>
        <taxon>Rhodosorus</taxon>
    </lineage>
</organism>
<feature type="region of interest" description="Disordered" evidence="8">
    <location>
        <begin position="868"/>
        <end position="906"/>
    </location>
</feature>
<dbReference type="GO" id="GO:0005634">
    <property type="term" value="C:nucleus"/>
    <property type="evidence" value="ECO:0007669"/>
    <property type="project" value="TreeGrafter"/>
</dbReference>
<evidence type="ECO:0000259" key="10">
    <source>
        <dbReference type="PROSITE" id="PS52039"/>
    </source>
</evidence>
<keyword evidence="5 7" id="KW-0238">DNA-binding</keyword>
<dbReference type="PANTHER" id="PTHR11390">
    <property type="entry name" value="PROKARYOTIC DNA TOPOISOMERASE"/>
    <property type="match status" value="1"/>
</dbReference>
<dbReference type="EMBL" id="JAMWBK010000011">
    <property type="protein sequence ID" value="KAJ8901178.1"/>
    <property type="molecule type" value="Genomic_DNA"/>
</dbReference>
<feature type="compositionally biased region" description="Basic and acidic residues" evidence="8">
    <location>
        <begin position="868"/>
        <end position="877"/>
    </location>
</feature>
<dbReference type="InterPro" id="IPR013826">
    <property type="entry name" value="Topo_IA_cen_sub3"/>
</dbReference>
<dbReference type="FunFam" id="3.40.50.140:FF:000003">
    <property type="entry name" value="DNA topoisomerase"/>
    <property type="match status" value="1"/>
</dbReference>
<dbReference type="InterPro" id="IPR023406">
    <property type="entry name" value="Topo_IA_AS"/>
</dbReference>
<dbReference type="InterPro" id="IPR034144">
    <property type="entry name" value="TOPRIM_TopoIII"/>
</dbReference>
<dbReference type="PROSITE" id="PS00396">
    <property type="entry name" value="TOPO_IA_1"/>
    <property type="match status" value="1"/>
</dbReference>
<comment type="catalytic activity">
    <reaction evidence="1 7">
        <text>ATP-independent breakage of single-stranded DNA, followed by passage and rejoining.</text>
        <dbReference type="EC" id="5.6.2.1"/>
    </reaction>
</comment>
<dbReference type="GO" id="GO:0003917">
    <property type="term" value="F:DNA topoisomerase type I (single strand cut, ATP-independent) activity"/>
    <property type="evidence" value="ECO:0007669"/>
    <property type="project" value="UniProtKB-EC"/>
</dbReference>
<dbReference type="InterPro" id="IPR013824">
    <property type="entry name" value="Topo_IA_cen_sub1"/>
</dbReference>
<dbReference type="Gene3D" id="3.40.50.140">
    <property type="match status" value="1"/>
</dbReference>
<dbReference type="PROSITE" id="PS50880">
    <property type="entry name" value="TOPRIM"/>
    <property type="match status" value="1"/>
</dbReference>
<dbReference type="GO" id="GO:0006281">
    <property type="term" value="P:DNA repair"/>
    <property type="evidence" value="ECO:0007669"/>
    <property type="project" value="TreeGrafter"/>
</dbReference>
<feature type="domain" description="Topo IA-type catalytic" evidence="10">
    <location>
        <begin position="170"/>
        <end position="609"/>
    </location>
</feature>
<evidence type="ECO:0000256" key="3">
    <source>
        <dbReference type="ARBA" id="ARBA00012891"/>
    </source>
</evidence>
<evidence type="ECO:0000256" key="2">
    <source>
        <dbReference type="ARBA" id="ARBA00009446"/>
    </source>
</evidence>
<feature type="domain" description="Toprim" evidence="9">
    <location>
        <begin position="4"/>
        <end position="152"/>
    </location>
</feature>
<feature type="compositionally biased region" description="Basic residues" evidence="8">
    <location>
        <begin position="885"/>
        <end position="906"/>
    </location>
</feature>
<comment type="caution">
    <text evidence="11">The sequence shown here is derived from an EMBL/GenBank/DDBJ whole genome shotgun (WGS) entry which is preliminary data.</text>
</comment>
<dbReference type="Gene3D" id="2.70.20.10">
    <property type="entry name" value="Topoisomerase I, domain 3"/>
    <property type="match status" value="1"/>
</dbReference>
<dbReference type="SMART" id="SM00437">
    <property type="entry name" value="TOP1Ac"/>
    <property type="match status" value="1"/>
</dbReference>
<accession>A0AAV8UJF3</accession>
<dbReference type="InterPro" id="IPR013497">
    <property type="entry name" value="Topo_IA_cen"/>
</dbReference>
<dbReference type="Gene3D" id="1.10.290.10">
    <property type="entry name" value="Topoisomerase I, domain 4"/>
    <property type="match status" value="1"/>
</dbReference>
<dbReference type="InterPro" id="IPR003602">
    <property type="entry name" value="Topo_IA_DNA-bd_dom"/>
</dbReference>
<dbReference type="Gene3D" id="1.10.460.10">
    <property type="entry name" value="Topoisomerase I, domain 2"/>
    <property type="match status" value="1"/>
</dbReference>
<dbReference type="Proteomes" id="UP001157974">
    <property type="component" value="Unassembled WGS sequence"/>
</dbReference>
<dbReference type="CDD" id="cd00186">
    <property type="entry name" value="TOP1Ac"/>
    <property type="match status" value="1"/>
</dbReference>
<name>A0AAV8UJF3_9RHOD</name>
<dbReference type="GO" id="GO:0006310">
    <property type="term" value="P:DNA recombination"/>
    <property type="evidence" value="ECO:0007669"/>
    <property type="project" value="TreeGrafter"/>
</dbReference>
<dbReference type="GO" id="GO:0003677">
    <property type="term" value="F:DNA binding"/>
    <property type="evidence" value="ECO:0007669"/>
    <property type="project" value="UniProtKB-KW"/>
</dbReference>
<dbReference type="GO" id="GO:0031422">
    <property type="term" value="C:RecQ family helicase-topoisomerase III complex"/>
    <property type="evidence" value="ECO:0007669"/>
    <property type="project" value="TreeGrafter"/>
</dbReference>
<dbReference type="InterPro" id="IPR023405">
    <property type="entry name" value="Topo_IA_core_domain"/>
</dbReference>
<dbReference type="InterPro" id="IPR000380">
    <property type="entry name" value="Topo_IA"/>
</dbReference>
<keyword evidence="12" id="KW-1185">Reference proteome</keyword>
<comment type="function">
    <text evidence="7">Introduces a single-strand break via transesterification at a target site in duplex DNA. Releases the supercoiling and torsional tension of DNA introduced during the DNA replication and transcription by transiently cleaving and rejoining one strand of the DNA duplex. The scissile phosphodiester is attacked by the catalytic tyrosine of the enzyme, resulting in the formation of a DNA-(5'-phosphotyrosyl)-enzyme intermediate and the expulsion of a 3'-OH DNA strand.</text>
</comment>